<reference evidence="1" key="1">
    <citation type="submission" date="2024-10" db="EMBL/GenBank/DDBJ databases">
        <authorList>
            <person name="Lesea H.P."/>
            <person name="Kuehl J.V."/>
            <person name="Chandonia J.-M."/>
        </authorList>
    </citation>
    <scope>NUCLEOTIDE SEQUENCE</scope>
    <source>
        <strain evidence="1">FW102-FHT14D07</strain>
    </source>
</reference>
<gene>
    <name evidence="1" type="ORF">ACFYG5_13675</name>
</gene>
<evidence type="ECO:0000313" key="1">
    <source>
        <dbReference type="EMBL" id="XIA17605.1"/>
    </source>
</evidence>
<dbReference type="AlphaFoldDB" id="A0AB74UMS1"/>
<accession>A0AB74UMS1</accession>
<proteinExistence type="predicted"/>
<dbReference type="RefSeq" id="WP_395116223.1">
    <property type="nucleotide sequence ID" value="NZ_CP170721.1"/>
</dbReference>
<protein>
    <submittedName>
        <fullName evidence="1">Uncharacterized protein</fullName>
    </submittedName>
</protein>
<name>A0AB74UMS1_9GAMM</name>
<dbReference type="EMBL" id="CP170721">
    <property type="protein sequence ID" value="XIA17605.1"/>
    <property type="molecule type" value="Genomic_DNA"/>
</dbReference>
<organism evidence="1">
    <name type="scientific">Rhodanobacter sp. FW102-FHT14D07</name>
    <dbReference type="NCBI Taxonomy" id="3351462"/>
    <lineage>
        <taxon>Bacteria</taxon>
        <taxon>Pseudomonadati</taxon>
        <taxon>Pseudomonadota</taxon>
        <taxon>Gammaproteobacteria</taxon>
        <taxon>Lysobacterales</taxon>
        <taxon>Rhodanobacteraceae</taxon>
        <taxon>Rhodanobacter</taxon>
    </lineage>
</organism>
<sequence length="66" mass="7310">MQTPYVQPALWRGLQLFAGMLWGKPAKPATAGVTARAAGDLVTWRAGARSRREDELERMRDDAPLT</sequence>